<dbReference type="Proteomes" id="UP000254396">
    <property type="component" value="Unassembled WGS sequence"/>
</dbReference>
<reference evidence="6 10" key="2">
    <citation type="submission" date="2018-06" db="EMBL/GenBank/DDBJ databases">
        <authorList>
            <consortium name="Pathogen Informatics"/>
            <person name="Doyle S."/>
        </authorList>
    </citation>
    <scope>NUCLEOTIDE SEQUENCE [LARGE SCALE GENOMIC DNA]</scope>
    <source>
        <strain evidence="6 10">NCTC13379</strain>
    </source>
</reference>
<organism evidence="5 9">
    <name type="scientific">Enterococcus faecalis</name>
    <name type="common">Streptococcus faecalis</name>
    <dbReference type="NCBI Taxonomy" id="1351"/>
    <lineage>
        <taxon>Bacteria</taxon>
        <taxon>Bacillati</taxon>
        <taxon>Bacillota</taxon>
        <taxon>Bacilli</taxon>
        <taxon>Lactobacillales</taxon>
        <taxon>Enterococcaceae</taxon>
        <taxon>Enterococcus</taxon>
    </lineage>
</organism>
<dbReference type="EMBL" id="UGIX01000001">
    <property type="protein sequence ID" value="STP64975.1"/>
    <property type="molecule type" value="Genomic_DNA"/>
</dbReference>
<evidence type="ECO:0000256" key="3">
    <source>
        <dbReference type="ARBA" id="ARBA00022679"/>
    </source>
</evidence>
<dbReference type="InterPro" id="IPR029044">
    <property type="entry name" value="Nucleotide-diphossugar_trans"/>
</dbReference>
<dbReference type="SUPFAM" id="SSF53448">
    <property type="entry name" value="Nucleotide-diphospho-sugar transferases"/>
    <property type="match status" value="1"/>
</dbReference>
<evidence type="ECO:0000313" key="8">
    <source>
        <dbReference type="EMBL" id="WER41941.1"/>
    </source>
</evidence>
<dbReference type="RefSeq" id="WP_002387110.1">
    <property type="nucleotide sequence ID" value="NZ_AP031218.1"/>
</dbReference>
<evidence type="ECO:0000256" key="1">
    <source>
        <dbReference type="ARBA" id="ARBA00006739"/>
    </source>
</evidence>
<feature type="transmembrane region" description="Helical" evidence="4">
    <location>
        <begin position="319"/>
        <end position="344"/>
    </location>
</feature>
<feature type="transmembrane region" description="Helical" evidence="4">
    <location>
        <begin position="395"/>
        <end position="418"/>
    </location>
</feature>
<dbReference type="GO" id="GO:0016757">
    <property type="term" value="F:glycosyltransferase activity"/>
    <property type="evidence" value="ECO:0007669"/>
    <property type="project" value="UniProtKB-KW"/>
</dbReference>
<dbReference type="EMBL" id="PZZH01000001">
    <property type="protein sequence ID" value="PTN78462.1"/>
    <property type="molecule type" value="Genomic_DNA"/>
</dbReference>
<dbReference type="EMBL" id="CP119528">
    <property type="protein sequence ID" value="WER41941.1"/>
    <property type="molecule type" value="Genomic_DNA"/>
</dbReference>
<evidence type="ECO:0000313" key="7">
    <source>
        <dbReference type="EMBL" id="WEH23543.1"/>
    </source>
</evidence>
<evidence type="ECO:0000256" key="2">
    <source>
        <dbReference type="ARBA" id="ARBA00022676"/>
    </source>
</evidence>
<protein>
    <submittedName>
        <fullName evidence="5">Glycosyl transferase family 2</fullName>
    </submittedName>
    <submittedName>
        <fullName evidence="7">Glycosyltransferase family 2 protein</fullName>
    </submittedName>
    <submittedName>
        <fullName evidence="6">Poly-beta-1,6-N-acetyl-D-glucosamine synthase</fullName>
        <ecNumber evidence="6">2.4.1.-</ecNumber>
    </submittedName>
</protein>
<dbReference type="Gene3D" id="3.90.550.10">
    <property type="entry name" value="Spore Coat Polysaccharide Biosynthesis Protein SpsA, Chain A"/>
    <property type="match status" value="1"/>
</dbReference>
<dbReference type="PANTHER" id="PTHR43630">
    <property type="entry name" value="POLY-BETA-1,6-N-ACETYL-D-GLUCOSAMINE SYNTHASE"/>
    <property type="match status" value="1"/>
</dbReference>
<dbReference type="Proteomes" id="UP001221642">
    <property type="component" value="Chromosome"/>
</dbReference>
<keyword evidence="4" id="KW-1133">Transmembrane helix</keyword>
<evidence type="ECO:0000313" key="11">
    <source>
        <dbReference type="Proteomes" id="UP001221642"/>
    </source>
</evidence>
<reference evidence="5 9" key="1">
    <citation type="submission" date="2018-04" db="EMBL/GenBank/DDBJ databases">
        <authorList>
            <person name="Van Tyne D."/>
        </authorList>
    </citation>
    <scope>NUCLEOTIDE SEQUENCE [LARGE SCALE GENOMIC DNA]</scope>
    <source>
        <strain evidence="5 9">B2535</strain>
    </source>
</reference>
<proteinExistence type="inferred from homology"/>
<dbReference type="PANTHER" id="PTHR43630:SF1">
    <property type="entry name" value="POLY-BETA-1,6-N-ACETYL-D-GLUCOSAMINE SYNTHASE"/>
    <property type="match status" value="1"/>
</dbReference>
<evidence type="ECO:0000313" key="10">
    <source>
        <dbReference type="Proteomes" id="UP000254396"/>
    </source>
</evidence>
<sequence length="433" mass="49632">MSLPTFYTVIFLKEVKLHDLFVSVIQSNYVHLLNLFIYKFISQFSNKKKTRREVEVAEEFFCYFLVPCVNEEKVIGETLKKLVALPIKKKIIAIDDGSTDQTKAMMDSIAGPIQVLSRQFPNAQQGKGAALNHAFQIVLTDAEKGHYSWDQVLVGVVDADGFFSENIVNELTAVFTDTTVCAAQTRIKMKDVTNFMFIAQDVEFFTINNFIQKARRATKTIGLGGNGQFFRLSMITEHLGYQPWGNALLDDYELTIKLMLKELSIAYIDEAFMAQEALRDVKRFIRQRSRWVQGNLDCLAYLPRVIKSKSLTLRQKCGIYYFLAQPFINLVAGMLVFVLTGLQLQHLYRLGFSLSLVISFVLAVSISLVFGIFFTINYYRELKNFQLKVPAKLGLIILPFTISYMYLILFVSVVMAYYRFIKGNSTWIKTERN</sequence>
<evidence type="ECO:0000313" key="5">
    <source>
        <dbReference type="EMBL" id="PTN78462.1"/>
    </source>
</evidence>
<reference evidence="7 11" key="3">
    <citation type="submission" date="2023-02" db="EMBL/GenBank/DDBJ databases">
        <title>Results of the 2020 Genomic Proficiency Test for the network of European Union Reference Laboratory for Antimicrobial Resistance assessing whole genome sequencing capacities.</title>
        <authorList>
            <person name="Hoffmann M."/>
            <person name="Luo Y."/>
            <person name="Sorensen L.H."/>
            <person name="Pedersen S.K."/>
            <person name="Hendriksen R.S."/>
        </authorList>
    </citation>
    <scope>NUCLEOTIDE SEQUENCE [LARGE SCALE GENOMIC DNA]</scope>
    <source>
        <strain evidence="7 11">GENOMIC22-006</strain>
    </source>
</reference>
<feature type="transmembrane region" description="Helical" evidence="4">
    <location>
        <begin position="350"/>
        <end position="374"/>
    </location>
</feature>
<evidence type="ECO:0000313" key="12">
    <source>
        <dbReference type="Proteomes" id="UP001222182"/>
    </source>
</evidence>
<dbReference type="Proteomes" id="UP000244140">
    <property type="component" value="Unassembled WGS sequence"/>
</dbReference>
<dbReference type="AlphaFoldDB" id="A0A855UH13"/>
<keyword evidence="3 5" id="KW-0808">Transferase</keyword>
<evidence type="ECO:0000256" key="4">
    <source>
        <dbReference type="SAM" id="Phobius"/>
    </source>
</evidence>
<evidence type="ECO:0000313" key="9">
    <source>
        <dbReference type="Proteomes" id="UP000244140"/>
    </source>
</evidence>
<gene>
    <name evidence="6" type="primary">pgaC_1</name>
    <name evidence="5" type="ORF">DAI13_12105</name>
    <name evidence="6" type="ORF">NCTC13379_01403</name>
    <name evidence="8" type="ORF">P0083_11460</name>
    <name evidence="7" type="ORF">P0D81_05830</name>
</gene>
<accession>A0A855UH13</accession>
<keyword evidence="2 6" id="KW-0328">Glycosyltransferase</keyword>
<dbReference type="Proteomes" id="UP001222182">
    <property type="component" value="Chromosome"/>
</dbReference>
<evidence type="ECO:0000313" key="6">
    <source>
        <dbReference type="EMBL" id="STP64975.1"/>
    </source>
</evidence>
<dbReference type="Pfam" id="PF13641">
    <property type="entry name" value="Glyco_tranf_2_3"/>
    <property type="match status" value="1"/>
</dbReference>
<comment type="similarity">
    <text evidence="1">Belongs to the glycosyltransferase 2 family.</text>
</comment>
<reference evidence="8 12" key="4">
    <citation type="submission" date="2023-03" db="EMBL/GenBank/DDBJ databases">
        <title>Complete genome sequence of an Enterococcus faecalis urinary isolate.</title>
        <authorList>
            <person name="Brauer A.L."/>
            <person name="Armbruster C.E."/>
        </authorList>
    </citation>
    <scope>NUCLEOTIDE SEQUENCE [LARGE SCALE GENOMIC DNA]</scope>
    <source>
        <strain evidence="8 12">3143</strain>
    </source>
</reference>
<keyword evidence="4" id="KW-0812">Transmembrane</keyword>
<feature type="transmembrane region" description="Helical" evidence="4">
    <location>
        <begin position="20"/>
        <end position="41"/>
    </location>
</feature>
<dbReference type="EC" id="2.4.1.-" evidence="6"/>
<keyword evidence="4" id="KW-0472">Membrane</keyword>
<dbReference type="EMBL" id="CP119159">
    <property type="protein sequence ID" value="WEH23543.1"/>
    <property type="molecule type" value="Genomic_DNA"/>
</dbReference>
<name>A0A855UH13_ENTFL</name>